<accession>A0A6N8HZC7</accession>
<evidence type="ECO:0000256" key="1">
    <source>
        <dbReference type="SAM" id="Phobius"/>
    </source>
</evidence>
<evidence type="ECO:0000313" key="2">
    <source>
        <dbReference type="EMBL" id="MVB10880.1"/>
    </source>
</evidence>
<evidence type="ECO:0000313" key="3">
    <source>
        <dbReference type="Proteomes" id="UP000469440"/>
    </source>
</evidence>
<organism evidence="2 3">
    <name type="scientific">Caproicibacter fermentans</name>
    <dbReference type="NCBI Taxonomy" id="2576756"/>
    <lineage>
        <taxon>Bacteria</taxon>
        <taxon>Bacillati</taxon>
        <taxon>Bacillota</taxon>
        <taxon>Clostridia</taxon>
        <taxon>Eubacteriales</taxon>
        <taxon>Acutalibacteraceae</taxon>
        <taxon>Caproicibacter</taxon>
    </lineage>
</organism>
<proteinExistence type="predicted"/>
<keyword evidence="3" id="KW-1185">Reference proteome</keyword>
<keyword evidence="1" id="KW-0812">Transmembrane</keyword>
<name>A0A6N8HZC7_9FIRM</name>
<keyword evidence="1" id="KW-0472">Membrane</keyword>
<feature type="transmembrane region" description="Helical" evidence="1">
    <location>
        <begin position="20"/>
        <end position="35"/>
    </location>
</feature>
<reference evidence="2 3" key="1">
    <citation type="submission" date="2019-09" db="EMBL/GenBank/DDBJ databases">
        <title>Genome sequence of Clostridium sp. EA1.</title>
        <authorList>
            <person name="Poehlein A."/>
            <person name="Bengelsdorf F.R."/>
            <person name="Daniel R."/>
        </authorList>
    </citation>
    <scope>NUCLEOTIDE SEQUENCE [LARGE SCALE GENOMIC DNA]</scope>
    <source>
        <strain evidence="2 3">EA1</strain>
    </source>
</reference>
<dbReference type="AlphaFoldDB" id="A0A6N8HZC7"/>
<protein>
    <submittedName>
        <fullName evidence="2">Uncharacterized protein</fullName>
    </submittedName>
</protein>
<sequence length="60" mass="7095">MRRQDSENPGLRGGQPKTRLNLIISFLLLFPYIISRRTGRTFVRPVLLLQFENSRHSREL</sequence>
<dbReference type="EMBL" id="VWXL01000052">
    <property type="protein sequence ID" value="MVB10880.1"/>
    <property type="molecule type" value="Genomic_DNA"/>
</dbReference>
<keyword evidence="1" id="KW-1133">Transmembrane helix</keyword>
<gene>
    <name evidence="2" type="ORF">CAFE_15810</name>
</gene>
<dbReference type="CDD" id="cd00080">
    <property type="entry name" value="H3TH_StructSpec-5'-nucleases"/>
    <property type="match status" value="1"/>
</dbReference>
<comment type="caution">
    <text evidence="2">The sequence shown here is derived from an EMBL/GenBank/DDBJ whole genome shotgun (WGS) entry which is preliminary data.</text>
</comment>
<dbReference type="Proteomes" id="UP000469440">
    <property type="component" value="Unassembled WGS sequence"/>
</dbReference>